<dbReference type="Proteomes" id="UP001162960">
    <property type="component" value="Chromosome"/>
</dbReference>
<evidence type="ECO:0000259" key="1">
    <source>
        <dbReference type="Pfam" id="PF04471"/>
    </source>
</evidence>
<dbReference type="GO" id="GO:0009307">
    <property type="term" value="P:DNA restriction-modification system"/>
    <property type="evidence" value="ECO:0007669"/>
    <property type="project" value="InterPro"/>
</dbReference>
<dbReference type="GO" id="GO:0004519">
    <property type="term" value="F:endonuclease activity"/>
    <property type="evidence" value="ECO:0007669"/>
    <property type="project" value="UniProtKB-KW"/>
</dbReference>
<organism evidence="2 3">
    <name type="scientific">Bacteroides thetaiotaomicron</name>
    <dbReference type="NCBI Taxonomy" id="818"/>
    <lineage>
        <taxon>Bacteria</taxon>
        <taxon>Pseudomonadati</taxon>
        <taxon>Bacteroidota</taxon>
        <taxon>Bacteroidia</taxon>
        <taxon>Bacteroidales</taxon>
        <taxon>Bacteroidaceae</taxon>
        <taxon>Bacteroides</taxon>
    </lineage>
</organism>
<dbReference type="SUPFAM" id="SSF52980">
    <property type="entry name" value="Restriction endonuclease-like"/>
    <property type="match status" value="1"/>
</dbReference>
<dbReference type="AlphaFoldDB" id="A0AB38UEY0"/>
<sequence length="286" mass="33040">MANLTFSEKQLIESIFGMSSGYLLDFSNREFEEFMKDVVQYNIYTKYPGLSKAKMFREFLKDETEPYVGKSIVMLLNHMKDNGMITEDIKDKADRLYEFGTKLLGKNQAQSKSKQQNPVPENKLDIDFDSLNATLLAIESISSPQAKGYAFEKYLNSLFKAFNLDPHASYRTEYDQIDGSFVLEGNTVLIEAKYRTNAIPKDDLILFSRKIETKSHFPKGLFITYSPVDSKAIDFFTDRSARIIVLTVEELFIMCENKYSLPELLKAKFRTLDEKGIIYRHIMTIM</sequence>
<protein>
    <submittedName>
        <fullName evidence="2">Restriction endonuclease</fullName>
    </submittedName>
</protein>
<keyword evidence="2" id="KW-0255">Endonuclease</keyword>
<gene>
    <name evidence="2" type="ORF">KQP74_01990</name>
</gene>
<dbReference type="Pfam" id="PF04471">
    <property type="entry name" value="Mrr_cat"/>
    <property type="match status" value="1"/>
</dbReference>
<dbReference type="GO" id="GO:0003677">
    <property type="term" value="F:DNA binding"/>
    <property type="evidence" value="ECO:0007669"/>
    <property type="project" value="InterPro"/>
</dbReference>
<proteinExistence type="predicted"/>
<keyword evidence="2" id="KW-0540">Nuclease</keyword>
<evidence type="ECO:0000313" key="3">
    <source>
        <dbReference type="Proteomes" id="UP001162960"/>
    </source>
</evidence>
<dbReference type="RefSeq" id="WP_264455326.1">
    <property type="nucleotide sequence ID" value="NZ_CP083685.1"/>
</dbReference>
<dbReference type="InterPro" id="IPR007560">
    <property type="entry name" value="Restrct_endonuc_IV_Mrr"/>
</dbReference>
<evidence type="ECO:0000313" key="2">
    <source>
        <dbReference type="EMBL" id="UYU91426.1"/>
    </source>
</evidence>
<feature type="domain" description="Restriction endonuclease type IV Mrr" evidence="1">
    <location>
        <begin position="147"/>
        <end position="254"/>
    </location>
</feature>
<name>A0AB38UEY0_BACT4</name>
<reference evidence="2" key="1">
    <citation type="submission" date="2021-06" db="EMBL/GenBank/DDBJ databases">
        <title>Interrogation of the integrated mobile genetic elements in gut-associated Bacteroides with a consensus prediction approach.</title>
        <authorList>
            <person name="Campbell D.E."/>
            <person name="Leigh J.R."/>
            <person name="Kim T."/>
            <person name="England W."/>
            <person name="Whitaker R.J."/>
            <person name="Degnan P.H."/>
        </authorList>
    </citation>
    <scope>NUCLEOTIDE SEQUENCE</scope>
    <source>
        <strain evidence="2">VPI-3443</strain>
    </source>
</reference>
<accession>A0AB38UEY0</accession>
<keyword evidence="2" id="KW-0378">Hydrolase</keyword>
<dbReference type="EMBL" id="CP083685">
    <property type="protein sequence ID" value="UYU91426.1"/>
    <property type="molecule type" value="Genomic_DNA"/>
</dbReference>
<dbReference type="InterPro" id="IPR011335">
    <property type="entry name" value="Restrct_endonuc-II-like"/>
</dbReference>